<evidence type="ECO:0000259" key="3">
    <source>
        <dbReference type="PROSITE" id="PS51459"/>
    </source>
</evidence>
<evidence type="ECO:0000256" key="1">
    <source>
        <dbReference type="ARBA" id="ARBA00023015"/>
    </source>
</evidence>
<reference evidence="4 5" key="1">
    <citation type="submission" date="2020-10" db="EMBL/GenBank/DDBJ databases">
        <title>Genome Sequencing of Rodentibacter spp. strain DSM111151.</title>
        <authorList>
            <person name="Benga L."/>
            <person name="Lautwein T."/>
        </authorList>
    </citation>
    <scope>NUCLEOTIDE SEQUENCE [LARGE SCALE GENOMIC DNA]</scope>
    <source>
        <strain evidence="4 5">DSM 111151</strain>
    </source>
</reference>
<sequence>MKISKPKPMLQLLEKIQELLKSNLFNQFKALDDQGRYLHWDKFKRIHTKNTELAWLATKMSRQSLMNRIKIGDIDFSYCVPTSLQSFLHYIDKNSAGNMGASNLTGVSKPEQQQFLIKSLIMEEAITSAQLEGAVTTRKAAKEMLETARKPKTKDEIMIVNNYYLMREAIKLKNEPLSIEMILKLHQIATNNAIENNAIAGAFRQDDEIYIADYDGNILHRPPAFTKLVELMQAFCDFANTDHNIEKNQFIHPVVKAIILHFLIGFIHPFGDGNGRTARALFYWFMLKNGYWLFEYISISRLLKEAPVKYARAYLYSETDELDMTYFIYYQAEIIKRAINDLNSYVLDKQARFKEFLTLISSYTTKVTPKLNNRQIGILQKAVKENGYIFTAKEISNEYGISENTARKDLNTLLKLNLLGQFKIGQTMGYISPNDLIERLRH</sequence>
<keyword evidence="1" id="KW-0805">Transcription regulation</keyword>
<accession>A0ABX6UX37</accession>
<dbReference type="Proteomes" id="UP000663069">
    <property type="component" value="Chromosome"/>
</dbReference>
<evidence type="ECO:0000256" key="2">
    <source>
        <dbReference type="ARBA" id="ARBA00023163"/>
    </source>
</evidence>
<evidence type="ECO:0000313" key="4">
    <source>
        <dbReference type="EMBL" id="QPB42677.1"/>
    </source>
</evidence>
<dbReference type="InterPro" id="IPR036390">
    <property type="entry name" value="WH_DNA-bd_sf"/>
</dbReference>
<dbReference type="InterPro" id="IPR003812">
    <property type="entry name" value="Fido"/>
</dbReference>
<dbReference type="PANTHER" id="PTHR13504:SF38">
    <property type="entry name" value="FIDO DOMAIN-CONTAINING PROTEIN"/>
    <property type="match status" value="1"/>
</dbReference>
<dbReference type="PROSITE" id="PS51459">
    <property type="entry name" value="FIDO"/>
    <property type="match status" value="1"/>
</dbReference>
<keyword evidence="5" id="KW-1185">Reference proteome</keyword>
<dbReference type="Pfam" id="PF08220">
    <property type="entry name" value="HTH_DeoR"/>
    <property type="match status" value="1"/>
</dbReference>
<dbReference type="Pfam" id="PF02661">
    <property type="entry name" value="Fic"/>
    <property type="match status" value="1"/>
</dbReference>
<keyword evidence="2" id="KW-0804">Transcription</keyword>
<dbReference type="SUPFAM" id="SSF140931">
    <property type="entry name" value="Fic-like"/>
    <property type="match status" value="1"/>
</dbReference>
<feature type="domain" description="Fido" evidence="3">
    <location>
        <begin position="177"/>
        <end position="333"/>
    </location>
</feature>
<dbReference type="InterPro" id="IPR040198">
    <property type="entry name" value="Fido_containing"/>
</dbReference>
<gene>
    <name evidence="4" type="ORF">IHV77_00680</name>
</gene>
<proteinExistence type="predicted"/>
<name>A0ABX6UX37_9PAST</name>
<dbReference type="PANTHER" id="PTHR13504">
    <property type="entry name" value="FIDO DOMAIN-CONTAINING PROTEIN DDB_G0283145"/>
    <property type="match status" value="1"/>
</dbReference>
<organism evidence="4 5">
    <name type="scientific">Rodentibacter haemolyticus</name>
    <dbReference type="NCBI Taxonomy" id="2778911"/>
    <lineage>
        <taxon>Bacteria</taxon>
        <taxon>Pseudomonadati</taxon>
        <taxon>Pseudomonadota</taxon>
        <taxon>Gammaproteobacteria</taxon>
        <taxon>Pasteurellales</taxon>
        <taxon>Pasteurellaceae</taxon>
        <taxon>Rodentibacter</taxon>
    </lineage>
</organism>
<dbReference type="SUPFAM" id="SSF46785">
    <property type="entry name" value="Winged helix' DNA-binding domain"/>
    <property type="match status" value="1"/>
</dbReference>
<dbReference type="InterPro" id="IPR036597">
    <property type="entry name" value="Fido-like_dom_sf"/>
</dbReference>
<dbReference type="InterPro" id="IPR001034">
    <property type="entry name" value="DeoR_HTH"/>
</dbReference>
<dbReference type="EMBL" id="CP063056">
    <property type="protein sequence ID" value="QPB42677.1"/>
    <property type="molecule type" value="Genomic_DNA"/>
</dbReference>
<dbReference type="RefSeq" id="WP_194812255.1">
    <property type="nucleotide sequence ID" value="NZ_CP063056.1"/>
</dbReference>
<dbReference type="Gene3D" id="1.10.3290.10">
    <property type="entry name" value="Fido-like domain"/>
    <property type="match status" value="1"/>
</dbReference>
<protein>
    <submittedName>
        <fullName evidence="4">Fic family protein</fullName>
    </submittedName>
</protein>
<evidence type="ECO:0000313" key="5">
    <source>
        <dbReference type="Proteomes" id="UP000663069"/>
    </source>
</evidence>